<dbReference type="InterPro" id="IPR034804">
    <property type="entry name" value="SQR/QFR_C/D"/>
</dbReference>
<dbReference type="EMBL" id="CP039347">
    <property type="protein sequence ID" value="QCD87929.1"/>
    <property type="molecule type" value="Genomic_DNA"/>
</dbReference>
<keyword evidence="15 17" id="KW-0472">Membrane</keyword>
<evidence type="ECO:0000256" key="6">
    <source>
        <dbReference type="ARBA" id="ARBA00022448"/>
    </source>
</evidence>
<evidence type="ECO:0000256" key="10">
    <source>
        <dbReference type="ARBA" id="ARBA00022723"/>
    </source>
</evidence>
<evidence type="ECO:0000256" key="16">
    <source>
        <dbReference type="SAM" id="MobiDB-lite"/>
    </source>
</evidence>
<dbReference type="CDD" id="cd03499">
    <property type="entry name" value="SQR_TypeC_SdhC"/>
    <property type="match status" value="1"/>
</dbReference>
<dbReference type="InterPro" id="IPR015928">
    <property type="entry name" value="Aconitase/3IPM_dehydase_swvl"/>
</dbReference>
<evidence type="ECO:0000256" key="11">
    <source>
        <dbReference type="ARBA" id="ARBA00022946"/>
    </source>
</evidence>
<dbReference type="FunFam" id="1.20.1300.10:FF:000014">
    <property type="entry name" value="Succinate dehydrogenase subunit 3-1, mitochondrial"/>
    <property type="match status" value="1"/>
</dbReference>
<dbReference type="GO" id="GO:0009055">
    <property type="term" value="F:electron transfer activity"/>
    <property type="evidence" value="ECO:0007669"/>
    <property type="project" value="InterPro"/>
</dbReference>
<evidence type="ECO:0000313" key="20">
    <source>
        <dbReference type="Proteomes" id="UP000501690"/>
    </source>
</evidence>
<feature type="region of interest" description="Disordered" evidence="16">
    <location>
        <begin position="172"/>
        <end position="193"/>
    </location>
</feature>
<evidence type="ECO:0000256" key="9">
    <source>
        <dbReference type="ARBA" id="ARBA00022692"/>
    </source>
</evidence>
<keyword evidence="9 17" id="KW-0812">Transmembrane</keyword>
<keyword evidence="8" id="KW-0349">Heme</keyword>
<name>A0A4D6LH01_VIGUN</name>
<keyword evidence="6" id="KW-0813">Transport</keyword>
<feature type="domain" description="Aconitase A/isopropylmalate dehydratase small subunit swivel" evidence="18">
    <location>
        <begin position="192"/>
        <end position="246"/>
    </location>
</feature>
<dbReference type="Gene3D" id="3.20.19.10">
    <property type="entry name" value="Aconitase, domain 4"/>
    <property type="match status" value="1"/>
</dbReference>
<keyword evidence="13" id="KW-0408">Iron</keyword>
<sequence length="365" mass="40230">MSWVLRSTKSKLLSSSSSSLSRTFPSFSRTAHHLPHNQIGALSPLTDLFHRSTASTPLANTTEEIRNLEQQLRCSSYKILSVHRVGSTRPRNPTLTFTSLESSFLQSPRIHHQITMSWVLRSTKSKLLSSSSSSLSRTFPSFSRTAHHLPHNQIGALSPLTDLFHRSTASTPLAKENASGENVTGLPKVPANKPGCDSNAINSMMYKASGLDTTVLAGARYGTRVSAAQSPMLMGVNTVMARSFERSMEAGTFGMIGHKRCMSNVASKTSETNPSGLRPLSPHLPLYQPQLSSTLSIFNRIAGAFLAAVILLFYMIYIKMGSVSLTYDYFYQFIFYSSKLNLLVMEISALAVTYHLYSAIRHLRV</sequence>
<organism evidence="19 20">
    <name type="scientific">Vigna unguiculata</name>
    <name type="common">Cowpea</name>
    <dbReference type="NCBI Taxonomy" id="3917"/>
    <lineage>
        <taxon>Eukaryota</taxon>
        <taxon>Viridiplantae</taxon>
        <taxon>Streptophyta</taxon>
        <taxon>Embryophyta</taxon>
        <taxon>Tracheophyta</taxon>
        <taxon>Spermatophyta</taxon>
        <taxon>Magnoliopsida</taxon>
        <taxon>eudicotyledons</taxon>
        <taxon>Gunneridae</taxon>
        <taxon>Pentapetalae</taxon>
        <taxon>rosids</taxon>
        <taxon>fabids</taxon>
        <taxon>Fabales</taxon>
        <taxon>Fabaceae</taxon>
        <taxon>Papilionoideae</taxon>
        <taxon>50 kb inversion clade</taxon>
        <taxon>NPAAA clade</taxon>
        <taxon>indigoferoid/millettioid clade</taxon>
        <taxon>Phaseoleae</taxon>
        <taxon>Vigna</taxon>
    </lineage>
</organism>
<evidence type="ECO:0000259" key="18">
    <source>
        <dbReference type="Pfam" id="PF00694"/>
    </source>
</evidence>
<evidence type="ECO:0000256" key="2">
    <source>
        <dbReference type="ARBA" id="ARBA00004050"/>
    </source>
</evidence>
<evidence type="ECO:0000256" key="15">
    <source>
        <dbReference type="ARBA" id="ARBA00023136"/>
    </source>
</evidence>
<dbReference type="GO" id="GO:0006121">
    <property type="term" value="P:mitochondrial electron transport, succinate to ubiquinone"/>
    <property type="evidence" value="ECO:0007669"/>
    <property type="project" value="TreeGrafter"/>
</dbReference>
<dbReference type="Pfam" id="PF00694">
    <property type="entry name" value="Aconitase_C"/>
    <property type="match status" value="1"/>
</dbReference>
<dbReference type="SUPFAM" id="SSF81343">
    <property type="entry name" value="Fumarate reductase respiratory complex transmembrane subunits"/>
    <property type="match status" value="1"/>
</dbReference>
<keyword evidence="12 17" id="KW-1133">Transmembrane helix</keyword>
<evidence type="ECO:0000256" key="7">
    <source>
        <dbReference type="ARBA" id="ARBA00022532"/>
    </source>
</evidence>
<dbReference type="Gene3D" id="1.20.1300.10">
    <property type="entry name" value="Fumarate reductase/succinate dehydrogenase, transmembrane subunit"/>
    <property type="match status" value="1"/>
</dbReference>
<comment type="pathway">
    <text evidence="4">Carbohydrate metabolism; tricarboxylic acid cycle.</text>
</comment>
<dbReference type="GO" id="GO:0006099">
    <property type="term" value="P:tricarboxylic acid cycle"/>
    <property type="evidence" value="ECO:0007669"/>
    <property type="project" value="UniProtKB-KW"/>
</dbReference>
<feature type="transmembrane region" description="Helical" evidence="17">
    <location>
        <begin position="297"/>
        <end position="317"/>
    </location>
</feature>
<protein>
    <submittedName>
        <fullName evidence="19">Succinate dehydrogenase</fullName>
    </submittedName>
</protein>
<evidence type="ECO:0000256" key="5">
    <source>
        <dbReference type="ARBA" id="ARBA00011313"/>
    </source>
</evidence>
<dbReference type="AlphaFoldDB" id="A0A4D6LH01"/>
<accession>A0A4D6LH01</accession>
<dbReference type="GO" id="GO:0005743">
    <property type="term" value="C:mitochondrial inner membrane"/>
    <property type="evidence" value="ECO:0007669"/>
    <property type="project" value="UniProtKB-SubCell"/>
</dbReference>
<dbReference type="Proteomes" id="UP000501690">
    <property type="component" value="Linkage Group LG3"/>
</dbReference>
<comment type="function">
    <text evidence="2">Membrane-anchoring subunit of succinate dehydrogenase (SDH).</text>
</comment>
<evidence type="ECO:0000256" key="14">
    <source>
        <dbReference type="ARBA" id="ARBA00023128"/>
    </source>
</evidence>
<reference evidence="19 20" key="1">
    <citation type="submission" date="2019-04" db="EMBL/GenBank/DDBJ databases">
        <title>An improved genome assembly and genetic linkage map for asparagus bean, Vigna unguiculata ssp. sesquipedialis.</title>
        <authorList>
            <person name="Xia Q."/>
            <person name="Zhang R."/>
            <person name="Dong Y."/>
        </authorList>
    </citation>
    <scope>NUCLEOTIDE SEQUENCE [LARGE SCALE GENOMIC DNA]</scope>
    <source>
        <tissue evidence="19">Leaf</tissue>
    </source>
</reference>
<feature type="transmembrane region" description="Helical" evidence="17">
    <location>
        <begin position="329"/>
        <end position="357"/>
    </location>
</feature>
<comment type="subunit">
    <text evidence="5">Component of complex II composed of eight subunits in plants: four classical SDH subunits SDH1, SDH2, SDH3 and SDH4 (a flavoprotein (FP), an iron-sulfur protein (IP), and a cytochrome b composed of a large and a small subunit.), as well as four subunits unknown in mitochondria from bacteria and heterotrophic eukaryotes.</text>
</comment>
<evidence type="ECO:0000256" key="17">
    <source>
        <dbReference type="SAM" id="Phobius"/>
    </source>
</evidence>
<comment type="subcellular location">
    <subcellularLocation>
        <location evidence="3">Mitochondrion inner membrane</location>
        <topology evidence="3">Single-pass membrane protein</topology>
    </subcellularLocation>
</comment>
<gene>
    <name evidence="19" type="ORF">DEO72_LG3g2469</name>
</gene>
<evidence type="ECO:0000256" key="1">
    <source>
        <dbReference type="ARBA" id="ARBA00001971"/>
    </source>
</evidence>
<keyword evidence="14" id="KW-0496">Mitochondrion</keyword>
<evidence type="ECO:0000313" key="19">
    <source>
        <dbReference type="EMBL" id="QCD87929.1"/>
    </source>
</evidence>
<dbReference type="PANTHER" id="PTHR10978">
    <property type="entry name" value="SUCCINATE DEHYDROGENASE CYTOCHROME B560 SUBUNIT"/>
    <property type="match status" value="1"/>
</dbReference>
<evidence type="ECO:0000256" key="3">
    <source>
        <dbReference type="ARBA" id="ARBA00004434"/>
    </source>
</evidence>
<evidence type="ECO:0000256" key="8">
    <source>
        <dbReference type="ARBA" id="ARBA00022617"/>
    </source>
</evidence>
<evidence type="ECO:0000256" key="12">
    <source>
        <dbReference type="ARBA" id="ARBA00022989"/>
    </source>
</evidence>
<keyword evidence="20" id="KW-1185">Reference proteome</keyword>
<keyword evidence="11" id="KW-0809">Transit peptide</keyword>
<evidence type="ECO:0000256" key="13">
    <source>
        <dbReference type="ARBA" id="ARBA00023004"/>
    </source>
</evidence>
<dbReference type="GO" id="GO:0045273">
    <property type="term" value="C:respiratory chain complex II (succinate dehydrogenase)"/>
    <property type="evidence" value="ECO:0007669"/>
    <property type="project" value="UniProtKB-ARBA"/>
</dbReference>
<dbReference type="GO" id="GO:0016836">
    <property type="term" value="F:hydro-lyase activity"/>
    <property type="evidence" value="ECO:0007669"/>
    <property type="project" value="UniProtKB-ARBA"/>
</dbReference>
<dbReference type="InterPro" id="IPR000701">
    <property type="entry name" value="SuccDH_FuR_B_TM-su"/>
</dbReference>
<proteinExistence type="predicted"/>
<comment type="cofactor">
    <cofactor evidence="1">
        <name>heme</name>
        <dbReference type="ChEBI" id="CHEBI:30413"/>
    </cofactor>
</comment>
<dbReference type="GO" id="GO:0043436">
    <property type="term" value="P:oxoacid metabolic process"/>
    <property type="evidence" value="ECO:0007669"/>
    <property type="project" value="UniProtKB-ARBA"/>
</dbReference>
<dbReference type="InterPro" id="IPR000573">
    <property type="entry name" value="AconitaseA/IPMdHydase_ssu_swvl"/>
</dbReference>
<dbReference type="GO" id="GO:0046872">
    <property type="term" value="F:metal ion binding"/>
    <property type="evidence" value="ECO:0007669"/>
    <property type="project" value="UniProtKB-KW"/>
</dbReference>
<dbReference type="Pfam" id="PF01127">
    <property type="entry name" value="Sdh_cyt"/>
    <property type="match status" value="1"/>
</dbReference>
<keyword evidence="7" id="KW-0816">Tricarboxylic acid cycle</keyword>
<dbReference type="PANTHER" id="PTHR10978:SF5">
    <property type="entry name" value="SUCCINATE DEHYDROGENASE CYTOCHROME B560 SUBUNIT, MITOCHONDRIAL"/>
    <property type="match status" value="1"/>
</dbReference>
<keyword evidence="10" id="KW-0479">Metal-binding</keyword>
<dbReference type="InterPro" id="IPR014314">
    <property type="entry name" value="Succ_DH_cytb556"/>
</dbReference>
<evidence type="ECO:0000256" key="4">
    <source>
        <dbReference type="ARBA" id="ARBA00005163"/>
    </source>
</evidence>